<dbReference type="RefSeq" id="WP_139979520.1">
    <property type="nucleotide sequence ID" value="NZ_CP041046.1"/>
</dbReference>
<name>A0A4Y5Z1C7_9GAMM</name>
<feature type="compositionally biased region" description="Pro residues" evidence="1">
    <location>
        <begin position="77"/>
        <end position="89"/>
    </location>
</feature>
<accession>A0A4Y5Z1C7</accession>
<dbReference type="AlphaFoldDB" id="A0A4Y5Z1C7"/>
<reference evidence="3 4" key="1">
    <citation type="submission" date="2019-06" db="EMBL/GenBank/DDBJ databases">
        <title>A complete genome sequence for Luteibacter pinisoli MAH-14.</title>
        <authorList>
            <person name="Baltrus D.A."/>
        </authorList>
    </citation>
    <scope>NUCLEOTIDE SEQUENCE [LARGE SCALE GENOMIC DNA]</scope>
    <source>
        <strain evidence="3 4">MAH-14</strain>
    </source>
</reference>
<proteinExistence type="predicted"/>
<feature type="signal peptide" evidence="2">
    <location>
        <begin position="1"/>
        <end position="24"/>
    </location>
</feature>
<gene>
    <name evidence="3" type="ORF">FIV34_02935</name>
</gene>
<dbReference type="KEGG" id="lpy:FIV34_02935"/>
<feature type="compositionally biased region" description="Acidic residues" evidence="1">
    <location>
        <begin position="92"/>
        <end position="101"/>
    </location>
</feature>
<evidence type="ECO:0000256" key="1">
    <source>
        <dbReference type="SAM" id="MobiDB-lite"/>
    </source>
</evidence>
<evidence type="ECO:0000256" key="2">
    <source>
        <dbReference type="SAM" id="SignalP"/>
    </source>
</evidence>
<keyword evidence="4" id="KW-1185">Reference proteome</keyword>
<feature type="chain" id="PRO_5021218376" evidence="2">
    <location>
        <begin position="25"/>
        <end position="107"/>
    </location>
</feature>
<sequence length="107" mass="11504">MLVFPRWTTTLLAFAMTAAAAAYAQDRDAPRHPPHDPKVEAALDDCWVEYGGEADDPVPQEMMADCMASKGFSMPEHGPPPPPGAPHGQPPGDDDDDDDVVDLFFGP</sequence>
<dbReference type="Proteomes" id="UP000316093">
    <property type="component" value="Chromosome"/>
</dbReference>
<protein>
    <submittedName>
        <fullName evidence="3">Uncharacterized protein</fullName>
    </submittedName>
</protein>
<feature type="region of interest" description="Disordered" evidence="1">
    <location>
        <begin position="65"/>
        <end position="107"/>
    </location>
</feature>
<organism evidence="3 4">
    <name type="scientific">Luteibacter pinisoli</name>
    <dbReference type="NCBI Taxonomy" id="2589080"/>
    <lineage>
        <taxon>Bacteria</taxon>
        <taxon>Pseudomonadati</taxon>
        <taxon>Pseudomonadota</taxon>
        <taxon>Gammaproteobacteria</taxon>
        <taxon>Lysobacterales</taxon>
        <taxon>Rhodanobacteraceae</taxon>
        <taxon>Luteibacter</taxon>
    </lineage>
</organism>
<keyword evidence="2" id="KW-0732">Signal</keyword>
<evidence type="ECO:0000313" key="3">
    <source>
        <dbReference type="EMBL" id="QDE38233.1"/>
    </source>
</evidence>
<evidence type="ECO:0000313" key="4">
    <source>
        <dbReference type="Proteomes" id="UP000316093"/>
    </source>
</evidence>
<dbReference type="OrthoDB" id="9957774at2"/>
<dbReference type="EMBL" id="CP041046">
    <property type="protein sequence ID" value="QDE38233.1"/>
    <property type="molecule type" value="Genomic_DNA"/>
</dbReference>